<organism evidence="3 4">
    <name type="scientific">Candidatus Accumulibacter appositus</name>
    <dbReference type="NCBI Taxonomy" id="1454003"/>
    <lineage>
        <taxon>Bacteria</taxon>
        <taxon>Pseudomonadati</taxon>
        <taxon>Pseudomonadota</taxon>
        <taxon>Betaproteobacteria</taxon>
        <taxon>Candidatus Accumulibacter</taxon>
    </lineage>
</organism>
<dbReference type="PANTHER" id="PTHR33755">
    <property type="entry name" value="TOXIN PARE1-RELATED"/>
    <property type="match status" value="1"/>
</dbReference>
<evidence type="ECO:0000313" key="4">
    <source>
        <dbReference type="Proteomes" id="UP000021816"/>
    </source>
</evidence>
<accession>A0A011PP20</accession>
<dbReference type="SUPFAM" id="SSF143011">
    <property type="entry name" value="RelE-like"/>
    <property type="match status" value="1"/>
</dbReference>
<gene>
    <name evidence="3" type="ORF">AW10_02987</name>
</gene>
<dbReference type="Proteomes" id="UP000021816">
    <property type="component" value="Unassembled WGS sequence"/>
</dbReference>
<protein>
    <submittedName>
        <fullName evidence="3">Plasmid stabilization system protein</fullName>
    </submittedName>
</protein>
<dbReference type="PATRIC" id="fig|1454003.3.peg.3051"/>
<dbReference type="PANTHER" id="PTHR33755:SF6">
    <property type="entry name" value="PLASMID STABILIZATION SYSTEM PROTEIN"/>
    <property type="match status" value="1"/>
</dbReference>
<sequence>MAGPKYEVVLTAAGAEQDLESIYDYIAEFDCKANSDYVLDRFLEVVESLTAFPERGAYPKELIALGIRDYRQTGFKPYRVIYRVMGQKVFIYVIADGRRDMQSLLARRLLGA</sequence>
<dbReference type="Pfam" id="PF05016">
    <property type="entry name" value="ParE_toxin"/>
    <property type="match status" value="1"/>
</dbReference>
<evidence type="ECO:0000256" key="1">
    <source>
        <dbReference type="ARBA" id="ARBA00006226"/>
    </source>
</evidence>
<evidence type="ECO:0000313" key="3">
    <source>
        <dbReference type="EMBL" id="EXI78635.1"/>
    </source>
</evidence>
<comment type="caution">
    <text evidence="3">The sequence shown here is derived from an EMBL/GenBank/DDBJ whole genome shotgun (WGS) entry which is preliminary data.</text>
</comment>
<dbReference type="InterPro" id="IPR051803">
    <property type="entry name" value="TA_system_RelE-like_toxin"/>
</dbReference>
<evidence type="ECO:0000256" key="2">
    <source>
        <dbReference type="ARBA" id="ARBA00022649"/>
    </source>
</evidence>
<dbReference type="InterPro" id="IPR035093">
    <property type="entry name" value="RelE/ParE_toxin_dom_sf"/>
</dbReference>
<reference evidence="3 4" key="1">
    <citation type="submission" date="2014-02" db="EMBL/GenBank/DDBJ databases">
        <title>Expanding our view of genomic diversity in Candidatus Accumulibacter clades.</title>
        <authorList>
            <person name="Skennerton C.T."/>
            <person name="Barr J.J."/>
            <person name="Slater F.R."/>
            <person name="Bond P.L."/>
            <person name="Tyson G.W."/>
        </authorList>
    </citation>
    <scope>NUCLEOTIDE SEQUENCE [LARGE SCALE GENOMIC DNA]</scope>
    <source>
        <strain evidence="4">BA-92</strain>
    </source>
</reference>
<dbReference type="Gene3D" id="3.30.2310.20">
    <property type="entry name" value="RelE-like"/>
    <property type="match status" value="1"/>
</dbReference>
<proteinExistence type="inferred from homology"/>
<dbReference type="InterPro" id="IPR007712">
    <property type="entry name" value="RelE/ParE_toxin"/>
</dbReference>
<comment type="similarity">
    <text evidence="1">Belongs to the RelE toxin family.</text>
</comment>
<keyword evidence="2" id="KW-1277">Toxin-antitoxin system</keyword>
<dbReference type="AlphaFoldDB" id="A0A011PP20"/>
<dbReference type="EMBL" id="JEMX01000067">
    <property type="protein sequence ID" value="EXI78635.1"/>
    <property type="molecule type" value="Genomic_DNA"/>
</dbReference>
<name>A0A011PP20_9PROT</name>
<dbReference type="STRING" id="1454003.AW10_02987"/>